<dbReference type="PROSITE" id="PS00687">
    <property type="entry name" value="ALDEHYDE_DEHYDR_GLU"/>
    <property type="match status" value="1"/>
</dbReference>
<dbReference type="SUPFAM" id="SSF53720">
    <property type="entry name" value="ALDH-like"/>
    <property type="match status" value="1"/>
</dbReference>
<evidence type="ECO:0000256" key="2">
    <source>
        <dbReference type="ARBA" id="ARBA00023002"/>
    </source>
</evidence>
<evidence type="ECO:0000313" key="7">
    <source>
        <dbReference type="Proteomes" id="UP001069090"/>
    </source>
</evidence>
<protein>
    <submittedName>
        <fullName evidence="6">Aldehyde dehydrogenase family protein</fullName>
    </submittedName>
</protein>
<keyword evidence="7" id="KW-1185">Reference proteome</keyword>
<feature type="domain" description="Aldehyde dehydrogenase" evidence="5">
    <location>
        <begin position="19"/>
        <end position="463"/>
    </location>
</feature>
<sequence>MRKYDAIIGGFKADCAEWRAVINPATEEVVGEYPVCSQEQLDKAVAVANDAFVSWSKTPDKTRVDALNAMADFVEANAEELANLLTQEQGKPLKGVGSEFELQGCIGWLRATAGMSLPVKTLEDSDERLALLYRKPVGVVASVTPWNWPLMIAIWHIAPAIRVGCTVVIKPASNTPLSTLRMIEILNEALPSGVLNIVTGDVGHQLPSHPGIDKVVFTGSTPVGKKVMANAAEGLKRITLELGGNDAGIVLPDANISEIAEGLFWGGFINNGQTCGALKRLYVHESQYQEVCEALTAIATNMPMGNGLDENNIFGPIQNKNQFNLVRELVDDAKAQGGRILCGGEPLEGKGYFYPLTLVADVTDGMRIVDEEQFGPALPIIKYSDVDDAIKRANSSDMGLGGSVWSSDIDKAREIACQIESGTVWINNHGPVFPHIPFGGVKSSGIGVEFGIEGLEEYTTMQSMHIPK</sequence>
<dbReference type="FunFam" id="3.40.605.10:FF:000007">
    <property type="entry name" value="NAD/NADP-dependent betaine aldehyde dehydrogenase"/>
    <property type="match status" value="1"/>
</dbReference>
<comment type="similarity">
    <text evidence="1 4">Belongs to the aldehyde dehydrogenase family.</text>
</comment>
<dbReference type="AlphaFoldDB" id="A0A9J6RI63"/>
<dbReference type="Gene3D" id="3.40.309.10">
    <property type="entry name" value="Aldehyde Dehydrogenase, Chain A, domain 2"/>
    <property type="match status" value="1"/>
</dbReference>
<dbReference type="InterPro" id="IPR016160">
    <property type="entry name" value="Ald_DH_CS_CYS"/>
</dbReference>
<organism evidence="6 7">
    <name type="scientific">Dasania phycosphaerae</name>
    <dbReference type="NCBI Taxonomy" id="2950436"/>
    <lineage>
        <taxon>Bacteria</taxon>
        <taxon>Pseudomonadati</taxon>
        <taxon>Pseudomonadota</taxon>
        <taxon>Gammaproteobacteria</taxon>
        <taxon>Cellvibrionales</taxon>
        <taxon>Spongiibacteraceae</taxon>
        <taxon>Dasania</taxon>
    </lineage>
</organism>
<dbReference type="InterPro" id="IPR015590">
    <property type="entry name" value="Aldehyde_DH_dom"/>
</dbReference>
<evidence type="ECO:0000256" key="3">
    <source>
        <dbReference type="PROSITE-ProRule" id="PRU10007"/>
    </source>
</evidence>
<dbReference type="RefSeq" id="WP_258330199.1">
    <property type="nucleotide sequence ID" value="NZ_JAPTGG010000002.1"/>
</dbReference>
<keyword evidence="2 4" id="KW-0560">Oxidoreductase</keyword>
<gene>
    <name evidence="6" type="ORF">O0V09_02445</name>
</gene>
<proteinExistence type="inferred from homology"/>
<evidence type="ECO:0000313" key="6">
    <source>
        <dbReference type="EMBL" id="MCZ0864041.1"/>
    </source>
</evidence>
<feature type="active site" evidence="3">
    <location>
        <position position="241"/>
    </location>
</feature>
<dbReference type="Proteomes" id="UP001069090">
    <property type="component" value="Unassembled WGS sequence"/>
</dbReference>
<evidence type="ECO:0000256" key="1">
    <source>
        <dbReference type="ARBA" id="ARBA00009986"/>
    </source>
</evidence>
<dbReference type="Pfam" id="PF00171">
    <property type="entry name" value="Aldedh"/>
    <property type="match status" value="1"/>
</dbReference>
<dbReference type="EMBL" id="JAPTGG010000002">
    <property type="protein sequence ID" value="MCZ0864041.1"/>
    <property type="molecule type" value="Genomic_DNA"/>
</dbReference>
<dbReference type="PANTHER" id="PTHR11699">
    <property type="entry name" value="ALDEHYDE DEHYDROGENASE-RELATED"/>
    <property type="match status" value="1"/>
</dbReference>
<evidence type="ECO:0000256" key="4">
    <source>
        <dbReference type="RuleBase" id="RU003345"/>
    </source>
</evidence>
<dbReference type="InterPro" id="IPR016161">
    <property type="entry name" value="Ald_DH/histidinol_DH"/>
</dbReference>
<dbReference type="GO" id="GO:0016620">
    <property type="term" value="F:oxidoreductase activity, acting on the aldehyde or oxo group of donors, NAD or NADP as acceptor"/>
    <property type="evidence" value="ECO:0007669"/>
    <property type="project" value="InterPro"/>
</dbReference>
<dbReference type="InterPro" id="IPR016162">
    <property type="entry name" value="Ald_DH_N"/>
</dbReference>
<evidence type="ECO:0000259" key="5">
    <source>
        <dbReference type="Pfam" id="PF00171"/>
    </source>
</evidence>
<dbReference type="PROSITE" id="PS00070">
    <property type="entry name" value="ALDEHYDE_DEHYDR_CYS"/>
    <property type="match status" value="1"/>
</dbReference>
<dbReference type="InterPro" id="IPR016163">
    <property type="entry name" value="Ald_DH_C"/>
</dbReference>
<dbReference type="InterPro" id="IPR044086">
    <property type="entry name" value="LUC3-like"/>
</dbReference>
<dbReference type="FunFam" id="3.40.309.10:FF:000009">
    <property type="entry name" value="Aldehyde dehydrogenase A"/>
    <property type="match status" value="1"/>
</dbReference>
<dbReference type="Gene3D" id="3.40.605.10">
    <property type="entry name" value="Aldehyde Dehydrogenase, Chain A, domain 1"/>
    <property type="match status" value="1"/>
</dbReference>
<accession>A0A9J6RI63</accession>
<dbReference type="InterPro" id="IPR029510">
    <property type="entry name" value="Ald_DH_CS_GLU"/>
</dbReference>
<dbReference type="CDD" id="cd07106">
    <property type="entry name" value="ALDH_AldA-AAD23400"/>
    <property type="match status" value="1"/>
</dbReference>
<comment type="caution">
    <text evidence="6">The sequence shown here is derived from an EMBL/GenBank/DDBJ whole genome shotgun (WGS) entry which is preliminary data.</text>
</comment>
<name>A0A9J6RI63_9GAMM</name>
<reference evidence="6 7" key="1">
    <citation type="submission" date="2022-12" db="EMBL/GenBank/DDBJ databases">
        <title>Dasania phycosphaerae sp. nov., isolated from particulate material of the south coast of Korea.</title>
        <authorList>
            <person name="Jiang Y."/>
        </authorList>
    </citation>
    <scope>NUCLEOTIDE SEQUENCE [LARGE SCALE GENOMIC DNA]</scope>
    <source>
        <strain evidence="6 7">GY-19</strain>
    </source>
</reference>